<dbReference type="PANTHER" id="PTHR21556">
    <property type="entry name" value="TRESLIN"/>
    <property type="match status" value="1"/>
</dbReference>
<comment type="caution">
    <text evidence="2">The sequence shown here is derived from an EMBL/GenBank/DDBJ whole genome shotgun (WGS) entry which is preliminary data.</text>
</comment>
<dbReference type="GO" id="GO:0003682">
    <property type="term" value="F:chromatin binding"/>
    <property type="evidence" value="ECO:0007669"/>
    <property type="project" value="TreeGrafter"/>
</dbReference>
<evidence type="ECO:0000313" key="2">
    <source>
        <dbReference type="EMBL" id="RAL42609.1"/>
    </source>
</evidence>
<dbReference type="GO" id="GO:0033314">
    <property type="term" value="P:mitotic DNA replication checkpoint signaling"/>
    <property type="evidence" value="ECO:0007669"/>
    <property type="project" value="InterPro"/>
</dbReference>
<dbReference type="GO" id="GO:0030174">
    <property type="term" value="P:regulation of DNA-templated DNA replication initiation"/>
    <property type="evidence" value="ECO:0007669"/>
    <property type="project" value="TreeGrafter"/>
</dbReference>
<dbReference type="AlphaFoldDB" id="A0A328DEI2"/>
<accession>A0A328DEI2</accession>
<dbReference type="GO" id="GO:0010212">
    <property type="term" value="P:response to ionizing radiation"/>
    <property type="evidence" value="ECO:0007669"/>
    <property type="project" value="InterPro"/>
</dbReference>
<keyword evidence="3" id="KW-1185">Reference proteome</keyword>
<sequence length="940" mass="106732">MADYSKTQRIVLLIDLHPLRTFQNPNSYLTSISATAKRLTAFASLTESLFSFRFFFSSLCPYLSTSVVDNLIGSPFLTSFNLPSETLKSLTTILTSMSIPAELVVNHSRASYVASSLYQLVLDCTWESETDDLTGKANVALPKISSNLVLLFSNLPKSMSSLSEHMDLGGDSENSKVLDGFAVKFRELFGIVSNAFANKDIHLSWIDVRDGLVGCANNLKVNDFEGSMLLEDEIKRYGWGFCSTDSIVLDSALVPFGLIYPKIGISLQFLKCADSSKGRFGQLYLQILDVKGNPLQCRCCDLEFMNLSEPQSDECSGESIWCSFGEAGVIKMEIHEIQRYDEGKRVEDFTSSSILVREFFGVSRNCKSQIADDFLAYRVLDMLSGEMGENTKRNSVPIWNILMSFLYEEGYQAMVSLSSNNGQISGVLKPLTTHLALLSVIDSNEEHGWNQSQSTCARDRICNASVVDTEYVNGSLPEASTSNNFESLRLERRRKHKKSSDQNLCWNSFCDAAYECSDFNMVEVCSARKPEKSKMLKFFKCWMKQIKKHSSSSNFLQTTLHPPCSQQQHLPPPLFSQENLMQEGDASFSFPETAEVFYCNLPQWIEHRLRSGADLQSFAERLVKLSIHVLSQKYETDNSAADHNAKQSADISHTNITTELMELLLQKPRDMKDKLEFDNPTSEVSDFSSTSKFIAREYELQVFLRMEILRSDVSESIRRSAKQKLVKQICSLLEIIQYLVEGGIHGHVCLYEYVERTIRIRYSQYLKDIVTKIYAEMDLLPFGEEDEIQAHLFNSEDSDQSWKDKLDGSKMAKSYNILQNHSSQPADGDESLEAFREDEHARRLNEAREKRDLARRSVCPRTLVQQRVWAPRQQPKVPKGKFEQQKDTQRKDTRKARRYSVVCETPMSQRKHIYSPSGEKGHIDSRNSSSFASKALFQDP</sequence>
<name>A0A328DEI2_9ASTE</name>
<reference evidence="2 3" key="1">
    <citation type="submission" date="2018-06" db="EMBL/GenBank/DDBJ databases">
        <title>The Genome of Cuscuta australis (Dodder) Provides Insight into the Evolution of Plant Parasitism.</title>
        <authorList>
            <person name="Liu H."/>
        </authorList>
    </citation>
    <scope>NUCLEOTIDE SEQUENCE [LARGE SCALE GENOMIC DNA]</scope>
    <source>
        <strain evidence="3">cv. Yunnan</strain>
        <tissue evidence="2">Vines</tissue>
    </source>
</reference>
<feature type="region of interest" description="Disordered" evidence="1">
    <location>
        <begin position="866"/>
        <end position="940"/>
    </location>
</feature>
<feature type="compositionally biased region" description="Basic and acidic residues" evidence="1">
    <location>
        <begin position="880"/>
        <end position="891"/>
    </location>
</feature>
<dbReference type="EMBL" id="NQVE01000164">
    <property type="protein sequence ID" value="RAL42609.1"/>
    <property type="molecule type" value="Genomic_DNA"/>
</dbReference>
<dbReference type="PANTHER" id="PTHR21556:SF2">
    <property type="entry name" value="TRESLIN"/>
    <property type="match status" value="1"/>
</dbReference>
<evidence type="ECO:0000313" key="3">
    <source>
        <dbReference type="Proteomes" id="UP000249390"/>
    </source>
</evidence>
<dbReference type="GO" id="GO:0005634">
    <property type="term" value="C:nucleus"/>
    <property type="evidence" value="ECO:0007669"/>
    <property type="project" value="InterPro"/>
</dbReference>
<dbReference type="GO" id="GO:0006260">
    <property type="term" value="P:DNA replication"/>
    <property type="evidence" value="ECO:0007669"/>
    <property type="project" value="InterPro"/>
</dbReference>
<dbReference type="InterPro" id="IPR026153">
    <property type="entry name" value="Treslin"/>
</dbReference>
<protein>
    <recommendedName>
        <fullName evidence="4">Treslin N-terminal domain-containing protein</fullName>
    </recommendedName>
</protein>
<gene>
    <name evidence="2" type="ORF">DM860_017899</name>
</gene>
<proteinExistence type="predicted"/>
<dbReference type="Proteomes" id="UP000249390">
    <property type="component" value="Unassembled WGS sequence"/>
</dbReference>
<evidence type="ECO:0000256" key="1">
    <source>
        <dbReference type="SAM" id="MobiDB-lite"/>
    </source>
</evidence>
<dbReference type="GO" id="GO:0007095">
    <property type="term" value="P:mitotic G2 DNA damage checkpoint signaling"/>
    <property type="evidence" value="ECO:0007669"/>
    <property type="project" value="TreeGrafter"/>
</dbReference>
<organism evidence="2 3">
    <name type="scientific">Cuscuta australis</name>
    <dbReference type="NCBI Taxonomy" id="267555"/>
    <lineage>
        <taxon>Eukaryota</taxon>
        <taxon>Viridiplantae</taxon>
        <taxon>Streptophyta</taxon>
        <taxon>Embryophyta</taxon>
        <taxon>Tracheophyta</taxon>
        <taxon>Spermatophyta</taxon>
        <taxon>Magnoliopsida</taxon>
        <taxon>eudicotyledons</taxon>
        <taxon>Gunneridae</taxon>
        <taxon>Pentapetalae</taxon>
        <taxon>asterids</taxon>
        <taxon>lamiids</taxon>
        <taxon>Solanales</taxon>
        <taxon>Convolvulaceae</taxon>
        <taxon>Cuscuteae</taxon>
        <taxon>Cuscuta</taxon>
        <taxon>Cuscuta subgen. Grammica</taxon>
        <taxon>Cuscuta sect. Cleistogrammica</taxon>
    </lineage>
</organism>
<evidence type="ECO:0008006" key="4">
    <source>
        <dbReference type="Google" id="ProtNLM"/>
    </source>
</evidence>